<dbReference type="Proteomes" id="UP000789901">
    <property type="component" value="Unassembled WGS sequence"/>
</dbReference>
<accession>A0ABM8VZS7</accession>
<proteinExistence type="predicted"/>
<dbReference type="Gene3D" id="2.70.98.10">
    <property type="match status" value="1"/>
</dbReference>
<comment type="caution">
    <text evidence="1">The sequence shown here is derived from an EMBL/GenBank/DDBJ whole genome shotgun (WGS) entry which is preliminary data.</text>
</comment>
<keyword evidence="2" id="KW-1185">Reference proteome</keyword>
<gene>
    <name evidence="1" type="ORF">GMARGA_LOCUS1584</name>
</gene>
<protein>
    <submittedName>
        <fullName evidence="1">15914_t:CDS:1</fullName>
    </submittedName>
</protein>
<sequence length="229" mass="26671">MPSREKEYQGLYKSAIRAFINKDYKQSYCSFKSVAYAYKMDRTVLANDAKYFLAIHFLNGFGIEKNLAEAYTLFGDVSKKNTINEKFDKFAKYQISLDVWTNNENTIIDFLKEKFYIYYINMRYNNQDSLEFVRFMNTKFRDITFIDDYYEIEASQRINRINIDSLDEQIESYDRANVTGFIDPLIGTIKDGHVFPGLCLPFGIVKVGFDVEGLNFNAGLIAKDAGEIR</sequence>
<reference evidence="1 2" key="1">
    <citation type="submission" date="2021-06" db="EMBL/GenBank/DDBJ databases">
        <authorList>
            <person name="Kallberg Y."/>
            <person name="Tangrot J."/>
            <person name="Rosling A."/>
        </authorList>
    </citation>
    <scope>NUCLEOTIDE SEQUENCE [LARGE SCALE GENOMIC DNA]</scope>
    <source>
        <strain evidence="1 2">120-4 pot B 10/14</strain>
    </source>
</reference>
<name>A0ABM8VZS7_GIGMA</name>
<dbReference type="EMBL" id="CAJVQB010000425">
    <property type="protein sequence ID" value="CAG8488129.1"/>
    <property type="molecule type" value="Genomic_DNA"/>
</dbReference>
<evidence type="ECO:0000313" key="1">
    <source>
        <dbReference type="EMBL" id="CAG8488129.1"/>
    </source>
</evidence>
<dbReference type="InterPro" id="IPR014718">
    <property type="entry name" value="GH-type_carb-bd"/>
</dbReference>
<evidence type="ECO:0000313" key="2">
    <source>
        <dbReference type="Proteomes" id="UP000789901"/>
    </source>
</evidence>
<organism evidence="1 2">
    <name type="scientific">Gigaspora margarita</name>
    <dbReference type="NCBI Taxonomy" id="4874"/>
    <lineage>
        <taxon>Eukaryota</taxon>
        <taxon>Fungi</taxon>
        <taxon>Fungi incertae sedis</taxon>
        <taxon>Mucoromycota</taxon>
        <taxon>Glomeromycotina</taxon>
        <taxon>Glomeromycetes</taxon>
        <taxon>Diversisporales</taxon>
        <taxon>Gigasporaceae</taxon>
        <taxon>Gigaspora</taxon>
    </lineage>
</organism>